<dbReference type="Proteomes" id="UP000184096">
    <property type="component" value="Chromosome I"/>
</dbReference>
<organism evidence="2 3">
    <name type="scientific">Bradyrhizobium erythrophlei</name>
    <dbReference type="NCBI Taxonomy" id="1437360"/>
    <lineage>
        <taxon>Bacteria</taxon>
        <taxon>Pseudomonadati</taxon>
        <taxon>Pseudomonadota</taxon>
        <taxon>Alphaproteobacteria</taxon>
        <taxon>Hyphomicrobiales</taxon>
        <taxon>Nitrobacteraceae</taxon>
        <taxon>Bradyrhizobium</taxon>
    </lineage>
</organism>
<sequence>MARQDNVQATQSHQSAGGGFSFAKRDELTAKVGKSELGLPNVSRSPIVLANLLRTDGRLPRSWQLHAMESEKPFECLLSNTQNRLDRLAEQFNGDLN</sequence>
<keyword evidence="3" id="KW-1185">Reference proteome</keyword>
<proteinExistence type="predicted"/>
<accession>A0A1M7TQQ9</accession>
<feature type="compositionally biased region" description="Polar residues" evidence="1">
    <location>
        <begin position="1"/>
        <end position="15"/>
    </location>
</feature>
<feature type="region of interest" description="Disordered" evidence="1">
    <location>
        <begin position="1"/>
        <end position="21"/>
    </location>
</feature>
<name>A0A1M7TQQ9_9BRAD</name>
<evidence type="ECO:0000256" key="1">
    <source>
        <dbReference type="SAM" id="MobiDB-lite"/>
    </source>
</evidence>
<gene>
    <name evidence="2" type="ORF">SAMN05444170_2389</name>
</gene>
<evidence type="ECO:0000313" key="3">
    <source>
        <dbReference type="Proteomes" id="UP000184096"/>
    </source>
</evidence>
<evidence type="ECO:0000313" key="2">
    <source>
        <dbReference type="EMBL" id="SHN73055.1"/>
    </source>
</evidence>
<protein>
    <submittedName>
        <fullName evidence="2">Uncharacterized protein</fullName>
    </submittedName>
</protein>
<dbReference type="EMBL" id="LT670849">
    <property type="protein sequence ID" value="SHN73055.1"/>
    <property type="molecule type" value="Genomic_DNA"/>
</dbReference>
<dbReference type="AlphaFoldDB" id="A0A1M7TQQ9"/>
<reference evidence="3" key="1">
    <citation type="submission" date="2016-11" db="EMBL/GenBank/DDBJ databases">
        <authorList>
            <person name="Varghese N."/>
            <person name="Submissions S."/>
        </authorList>
    </citation>
    <scope>NUCLEOTIDE SEQUENCE [LARGE SCALE GENOMIC DNA]</scope>
    <source>
        <strain evidence="3">GAS401</strain>
    </source>
</reference>